<proteinExistence type="predicted"/>
<evidence type="ECO:0000313" key="1">
    <source>
        <dbReference type="EMBL" id="NKZ00920.1"/>
    </source>
</evidence>
<gene>
    <name evidence="1" type="ORF">HGB44_25095</name>
</gene>
<dbReference type="InterPro" id="IPR014519">
    <property type="entry name" value="UCP024492"/>
</dbReference>
<dbReference type="AlphaFoldDB" id="A0A7X6MH28"/>
<dbReference type="PANTHER" id="PTHR39337">
    <property type="entry name" value="BLR5642 PROTEIN"/>
    <property type="match status" value="1"/>
</dbReference>
<protein>
    <submittedName>
        <fullName evidence="1">DUF488 domain-containing protein</fullName>
    </submittedName>
</protein>
<accession>A0A7X6MH28</accession>
<comment type="caution">
    <text evidence="1">The sequence shown here is derived from an EMBL/GenBank/DDBJ whole genome shotgun (WGS) entry which is preliminary data.</text>
</comment>
<dbReference type="Proteomes" id="UP000553209">
    <property type="component" value="Unassembled WGS sequence"/>
</dbReference>
<keyword evidence="2" id="KW-1185">Reference proteome</keyword>
<dbReference type="InterPro" id="IPR007438">
    <property type="entry name" value="DUF488"/>
</dbReference>
<dbReference type="PANTHER" id="PTHR39337:SF1">
    <property type="entry name" value="BLR5642 PROTEIN"/>
    <property type="match status" value="1"/>
</dbReference>
<reference evidence="1 2" key="1">
    <citation type="submission" date="2020-04" db="EMBL/GenBank/DDBJ databases">
        <title>MicrobeNet Type strains.</title>
        <authorList>
            <person name="Nicholson A.C."/>
        </authorList>
    </citation>
    <scope>NUCLEOTIDE SEQUENCE [LARGE SCALE GENOMIC DNA]</scope>
    <source>
        <strain evidence="1 2">ATCC 23612</strain>
    </source>
</reference>
<dbReference type="EMBL" id="JAAXPG010000029">
    <property type="protein sequence ID" value="NKZ00920.1"/>
    <property type="molecule type" value="Genomic_DNA"/>
</dbReference>
<organism evidence="1 2">
    <name type="scientific">Nocardiopsis alborubida</name>
    <dbReference type="NCBI Taxonomy" id="146802"/>
    <lineage>
        <taxon>Bacteria</taxon>
        <taxon>Bacillati</taxon>
        <taxon>Actinomycetota</taxon>
        <taxon>Actinomycetes</taxon>
        <taxon>Streptosporangiales</taxon>
        <taxon>Nocardiopsidaceae</taxon>
        <taxon>Nocardiopsis</taxon>
    </lineage>
</organism>
<dbReference type="RefSeq" id="WP_061081209.1">
    <property type="nucleotide sequence ID" value="NZ_JAAXPG010000029.1"/>
</dbReference>
<dbReference type="Pfam" id="PF04343">
    <property type="entry name" value="DUF488"/>
    <property type="match status" value="1"/>
</dbReference>
<evidence type="ECO:0000313" key="2">
    <source>
        <dbReference type="Proteomes" id="UP000553209"/>
    </source>
</evidence>
<name>A0A7X6MH28_9ACTN</name>
<sequence length="195" mass="21530">MASPFLTVGHSDRTFEEFAALLHENDVHVVVDVRRLPGSRRNPQFDEDVLAESLRGVGVRYSRVAELGGRRPVAKDVSPEVNGFWRNRSFHNYADHGLSAEFGSGLARLREAGADHRAAVMCSEAVWWRCHRRIIADHLLARGHEVLHVLAAHRVDAARLTPGAVVRADHVVTYPARPADASGDEAARTDAPPRV</sequence>
<dbReference type="PIRSF" id="PIRSF024492">
    <property type="entry name" value="UCP024492"/>
    <property type="match status" value="1"/>
</dbReference>